<dbReference type="InterPro" id="IPR016071">
    <property type="entry name" value="Staphylococal_nuclease_OB-fold"/>
</dbReference>
<evidence type="ECO:0000256" key="1">
    <source>
        <dbReference type="SAM" id="MobiDB-lite"/>
    </source>
</evidence>
<accession>A0A379LJZ1</accession>
<feature type="compositionally biased region" description="Low complexity" evidence="1">
    <location>
        <begin position="271"/>
        <end position="299"/>
    </location>
</feature>
<dbReference type="STRING" id="1123034.GCA_000685805_00410"/>
<protein>
    <submittedName>
        <fullName evidence="3">Endonuclease YhcR</fullName>
        <ecNumber evidence="3">3.1.31.-</ecNumber>
    </submittedName>
</protein>
<proteinExistence type="predicted"/>
<keyword evidence="3" id="KW-0255">Endonuclease</keyword>
<dbReference type="EC" id="3.1.31.-" evidence="3"/>
<dbReference type="PANTHER" id="PTHR12302">
    <property type="entry name" value="EBNA2 BINDING PROTEIN P100"/>
    <property type="match status" value="1"/>
</dbReference>
<feature type="domain" description="TNase-like" evidence="2">
    <location>
        <begin position="102"/>
        <end position="229"/>
    </location>
</feature>
<keyword evidence="3" id="KW-0378">Hydrolase</keyword>
<name>A0A379LJZ1_9GAMM</name>
<dbReference type="RefSeq" id="WP_051584320.1">
    <property type="nucleotide sequence ID" value="NZ_CAJHAQ010000001.1"/>
</dbReference>
<dbReference type="SUPFAM" id="SSF50199">
    <property type="entry name" value="Staphylococcal nuclease"/>
    <property type="match status" value="1"/>
</dbReference>
<feature type="region of interest" description="Disordered" evidence="1">
    <location>
        <begin position="259"/>
        <end position="299"/>
    </location>
</feature>
<dbReference type="GO" id="GO:0016787">
    <property type="term" value="F:hydrolase activity"/>
    <property type="evidence" value="ECO:0007669"/>
    <property type="project" value="UniProtKB-KW"/>
</dbReference>
<evidence type="ECO:0000259" key="2">
    <source>
        <dbReference type="PROSITE" id="PS50830"/>
    </source>
</evidence>
<dbReference type="Pfam" id="PF05901">
    <property type="entry name" value="Excalibur"/>
    <property type="match status" value="1"/>
</dbReference>
<dbReference type="PROSITE" id="PS50830">
    <property type="entry name" value="TNASE_3"/>
    <property type="match status" value="1"/>
</dbReference>
<dbReference type="PROSITE" id="PS01123">
    <property type="entry name" value="TNASE_1"/>
    <property type="match status" value="1"/>
</dbReference>
<gene>
    <name evidence="3" type="primary">yhcR</name>
    <name evidence="3" type="ORF">NCTC10526_01214</name>
</gene>
<dbReference type="InterPro" id="IPR002071">
    <property type="entry name" value="Thermonucl_AS"/>
</dbReference>
<evidence type="ECO:0000313" key="4">
    <source>
        <dbReference type="Proteomes" id="UP000254123"/>
    </source>
</evidence>
<dbReference type="PANTHER" id="PTHR12302:SF26">
    <property type="entry name" value="BLR1266 PROTEIN"/>
    <property type="match status" value="1"/>
</dbReference>
<keyword evidence="4" id="KW-1185">Reference proteome</keyword>
<dbReference type="Proteomes" id="UP000254123">
    <property type="component" value="Unassembled WGS sequence"/>
</dbReference>
<keyword evidence="3" id="KW-0540">Nuclease</keyword>
<dbReference type="SMART" id="SM00318">
    <property type="entry name" value="SNc"/>
    <property type="match status" value="1"/>
</dbReference>
<dbReference type="GO" id="GO:0004519">
    <property type="term" value="F:endonuclease activity"/>
    <property type="evidence" value="ECO:0007669"/>
    <property type="project" value="UniProtKB-KW"/>
</dbReference>
<reference evidence="3 4" key="1">
    <citation type="submission" date="2018-06" db="EMBL/GenBank/DDBJ databases">
        <authorList>
            <consortium name="Pathogen Informatics"/>
            <person name="Doyle S."/>
        </authorList>
    </citation>
    <scope>NUCLEOTIDE SEQUENCE [LARGE SCALE GENOMIC DNA]</scope>
    <source>
        <strain evidence="3 4">NCTC10526</strain>
    </source>
</reference>
<dbReference type="EMBL" id="UGVC01000001">
    <property type="protein sequence ID" value="SUD90868.1"/>
    <property type="molecule type" value="Genomic_DNA"/>
</dbReference>
<dbReference type="AlphaFoldDB" id="A0A379LJZ1"/>
<organism evidence="3 4">
    <name type="scientific">Psychrobacter phenylpyruvicus</name>
    <dbReference type="NCBI Taxonomy" id="29432"/>
    <lineage>
        <taxon>Bacteria</taxon>
        <taxon>Pseudomonadati</taxon>
        <taxon>Pseudomonadota</taxon>
        <taxon>Gammaproteobacteria</taxon>
        <taxon>Moraxellales</taxon>
        <taxon>Moraxellaceae</taxon>
        <taxon>Psychrobacter</taxon>
    </lineage>
</organism>
<dbReference type="GO" id="GO:0003676">
    <property type="term" value="F:nucleic acid binding"/>
    <property type="evidence" value="ECO:0007669"/>
    <property type="project" value="InterPro"/>
</dbReference>
<dbReference type="Pfam" id="PF00565">
    <property type="entry name" value="SNase"/>
    <property type="match status" value="1"/>
</dbReference>
<dbReference type="InterPro" id="IPR008613">
    <property type="entry name" value="Excalibur_Ca-bd_domain"/>
</dbReference>
<dbReference type="InterPro" id="IPR035437">
    <property type="entry name" value="SNase_OB-fold_sf"/>
</dbReference>
<dbReference type="Gene3D" id="2.40.50.90">
    <property type="match status" value="1"/>
</dbReference>
<sequence length="355" mass="38254">MPFDLPGLKTPTLNLTLALMTAAILIVGCEGNGDTPISTHSSALTYNNSATTAIDSSEILNSTDRPALDGKAINSANIDGSNIDSIEHRTQPADSECPILGNVIVAKSVRVIDGDTIEIIPTKGASERIRLLGIDAPESNQTHGAYSTQTLQQCVSQGQVSVEWFEQDRYQRLLGKVRANGVDCNLNQIKQGAAWHYKQYQNSQPERDRFTYANAEVNARQQALGLWANALVTAPWDYRRGKQGTYQFDNTLYPVEGSNCTMNGRRTAEHSSLSNTPTNPNQNPNRSTSQPSALLSAPVVPSSNAASSLDCGSMIKKTCSQMSSCEEAKWQLACGNTRLDGDKDGVPCESICPGG</sequence>
<evidence type="ECO:0000313" key="3">
    <source>
        <dbReference type="EMBL" id="SUD90868.1"/>
    </source>
</evidence>